<dbReference type="GO" id="GO:0006508">
    <property type="term" value="P:proteolysis"/>
    <property type="evidence" value="ECO:0007669"/>
    <property type="project" value="UniProtKB-KW"/>
</dbReference>
<dbReference type="CDD" id="cd01671">
    <property type="entry name" value="CARD"/>
    <property type="match status" value="1"/>
</dbReference>
<dbReference type="InterPro" id="IPR019775">
    <property type="entry name" value="WD40_repeat_CS"/>
</dbReference>
<dbReference type="InterPro" id="IPR036322">
    <property type="entry name" value="WD40_repeat_dom_sf"/>
</dbReference>
<dbReference type="SUPFAM" id="SSF47986">
    <property type="entry name" value="DEATH domain"/>
    <property type="match status" value="1"/>
</dbReference>
<evidence type="ECO:0000256" key="2">
    <source>
        <dbReference type="ARBA" id="ARBA00022703"/>
    </source>
</evidence>
<dbReference type="GO" id="GO:0043531">
    <property type="term" value="F:ADP binding"/>
    <property type="evidence" value="ECO:0007669"/>
    <property type="project" value="InterPro"/>
</dbReference>
<dbReference type="EMBL" id="BMAW01124563">
    <property type="protein sequence ID" value="GFU08427.1"/>
    <property type="molecule type" value="Genomic_DNA"/>
</dbReference>
<dbReference type="InterPro" id="IPR041452">
    <property type="entry name" value="APAF1_C"/>
</dbReference>
<dbReference type="Gene3D" id="1.25.40.370">
    <property type="match status" value="1"/>
</dbReference>
<feature type="repeat" description="WD" evidence="4">
    <location>
        <begin position="723"/>
        <end position="764"/>
    </location>
</feature>
<dbReference type="Proteomes" id="UP000887013">
    <property type="component" value="Unassembled WGS sequence"/>
</dbReference>
<dbReference type="OrthoDB" id="6422075at2759"/>
<dbReference type="InterPro" id="IPR027417">
    <property type="entry name" value="P-loop_NTPase"/>
</dbReference>
<keyword evidence="3" id="KW-0677">Repeat</keyword>
<feature type="repeat" description="WD" evidence="4">
    <location>
        <begin position="1074"/>
        <end position="1108"/>
    </location>
</feature>
<keyword evidence="7" id="KW-1185">Reference proteome</keyword>
<dbReference type="PROSITE" id="PS00678">
    <property type="entry name" value="WD_REPEATS_1"/>
    <property type="match status" value="2"/>
</dbReference>
<dbReference type="InterPro" id="IPR042197">
    <property type="entry name" value="Apaf_helical"/>
</dbReference>
<accession>A0A8X6Q6N1</accession>
<dbReference type="GO" id="GO:0005829">
    <property type="term" value="C:cytosol"/>
    <property type="evidence" value="ECO:0007669"/>
    <property type="project" value="UniProtKB-ARBA"/>
</dbReference>
<dbReference type="Gene3D" id="1.10.10.10">
    <property type="entry name" value="Winged helix-like DNA-binding domain superfamily/Winged helix DNA-binding domain"/>
    <property type="match status" value="1"/>
</dbReference>
<feature type="repeat" description="WD" evidence="4">
    <location>
        <begin position="1127"/>
        <end position="1155"/>
    </location>
</feature>
<dbReference type="InterPro" id="IPR036388">
    <property type="entry name" value="WH-like_DNA-bd_sf"/>
</dbReference>
<evidence type="ECO:0000313" key="6">
    <source>
        <dbReference type="EMBL" id="GFU08427.1"/>
    </source>
</evidence>
<dbReference type="Gene3D" id="1.10.533.10">
    <property type="entry name" value="Death Domain, Fas"/>
    <property type="match status" value="1"/>
</dbReference>
<dbReference type="InterPro" id="IPR001680">
    <property type="entry name" value="WD40_rpt"/>
</dbReference>
<evidence type="ECO:0000259" key="5">
    <source>
        <dbReference type="PROSITE" id="PS50209"/>
    </source>
</evidence>
<evidence type="ECO:0000313" key="7">
    <source>
        <dbReference type="Proteomes" id="UP000887013"/>
    </source>
</evidence>
<keyword evidence="2" id="KW-0053">Apoptosis</keyword>
<dbReference type="GO" id="GO:0006915">
    <property type="term" value="P:apoptotic process"/>
    <property type="evidence" value="ECO:0007669"/>
    <property type="project" value="UniProtKB-KW"/>
</dbReference>
<evidence type="ECO:0000256" key="1">
    <source>
        <dbReference type="ARBA" id="ARBA00022574"/>
    </source>
</evidence>
<feature type="domain" description="CARD" evidence="5">
    <location>
        <begin position="1"/>
        <end position="75"/>
    </location>
</feature>
<dbReference type="Gene3D" id="2.130.10.10">
    <property type="entry name" value="YVTN repeat-like/Quinoprotein amine dehydrogenase"/>
    <property type="match status" value="3"/>
</dbReference>
<dbReference type="CDD" id="cd00200">
    <property type="entry name" value="WD40"/>
    <property type="match status" value="1"/>
</dbReference>
<dbReference type="PANTHER" id="PTHR22845:SF5">
    <property type="entry name" value="APOPTOTIC PROTEASE-ACTIVATING FACTOR 1"/>
    <property type="match status" value="1"/>
</dbReference>
<keyword evidence="6" id="KW-0645">Protease</keyword>
<dbReference type="SMART" id="SM00320">
    <property type="entry name" value="WD40"/>
    <property type="match status" value="10"/>
</dbReference>
<protein>
    <submittedName>
        <fullName evidence="6">Apoptotic protease-activating factor 1</fullName>
    </submittedName>
</protein>
<dbReference type="InterPro" id="IPR011029">
    <property type="entry name" value="DEATH-like_dom_sf"/>
</dbReference>
<dbReference type="PROSITE" id="PS50294">
    <property type="entry name" value="WD_REPEATS_REGION"/>
    <property type="match status" value="3"/>
</dbReference>
<dbReference type="InterPro" id="IPR002182">
    <property type="entry name" value="NB-ARC"/>
</dbReference>
<organism evidence="6 7">
    <name type="scientific">Nephila pilipes</name>
    <name type="common">Giant wood spider</name>
    <name type="synonym">Nephila maculata</name>
    <dbReference type="NCBI Taxonomy" id="299642"/>
    <lineage>
        <taxon>Eukaryota</taxon>
        <taxon>Metazoa</taxon>
        <taxon>Ecdysozoa</taxon>
        <taxon>Arthropoda</taxon>
        <taxon>Chelicerata</taxon>
        <taxon>Arachnida</taxon>
        <taxon>Araneae</taxon>
        <taxon>Araneomorphae</taxon>
        <taxon>Entelegynae</taxon>
        <taxon>Araneoidea</taxon>
        <taxon>Nephilidae</taxon>
        <taxon>Nephila</taxon>
    </lineage>
</organism>
<gene>
    <name evidence="6" type="primary">apaf1</name>
    <name evidence="6" type="ORF">NPIL_210831</name>
</gene>
<dbReference type="PRINTS" id="PR00364">
    <property type="entry name" value="DISEASERSIST"/>
</dbReference>
<dbReference type="Pfam" id="PF00619">
    <property type="entry name" value="CARD"/>
    <property type="match status" value="1"/>
</dbReference>
<evidence type="ECO:0000256" key="3">
    <source>
        <dbReference type="ARBA" id="ARBA00022737"/>
    </source>
</evidence>
<dbReference type="Pfam" id="PF21296">
    <property type="entry name" value="WHD_APAF1"/>
    <property type="match status" value="1"/>
</dbReference>
<reference evidence="6" key="1">
    <citation type="submission" date="2020-08" db="EMBL/GenBank/DDBJ databases">
        <title>Multicomponent nature underlies the extraordinary mechanical properties of spider dragline silk.</title>
        <authorList>
            <person name="Kono N."/>
            <person name="Nakamura H."/>
            <person name="Mori M."/>
            <person name="Yoshida Y."/>
            <person name="Ohtoshi R."/>
            <person name="Malay A.D."/>
            <person name="Moran D.A.P."/>
            <person name="Tomita M."/>
            <person name="Numata K."/>
            <person name="Arakawa K."/>
        </authorList>
    </citation>
    <scope>NUCLEOTIDE SEQUENCE</scope>
</reference>
<dbReference type="Gene3D" id="3.40.50.300">
    <property type="entry name" value="P-loop containing nucleotide triphosphate hydrolases"/>
    <property type="match status" value="1"/>
</dbReference>
<sequence>MDVIQKLYLEKQAFKDDLRPKYVIPDLITRKVITHKESIEILAKDKPQDQVEALLDKLRFKNSSELKEFIKVLEKDQDGCSTYPWLAEKLDTTINLNDDVYRILIDGNVPFSVNHLLPREDKLYIIQNSLKLAAEKRRHWVVLYGSFGSGKSVLAAEAVRNNNLIKKHFFNGVYWLQIGKLREDEAVKNKIKKMFKLMDCKNEFLPNDSISDLTLMLRKEVCKRQKILLILDEVWDVNVLKAFDVGCPILVTTNNRSISDMFVSDSTLIECRYDLDIKEISYILSKYVRCEPHQLPEVVDSICAKCKGSPLIASLIGSIMADAGNNEKKWEDLNERLELRGTSTLRRRMNSGDSKYSKDLGKIIDLCLEPIEQLKNYYLDFLIFHRDIPISNEVLEKLWELSYSEVFDIMCQLYNRCFVYMEQSEEDKHSFSYSSHDLYLEILKEQVGDTDKKNRHKKVVERILKLIGESDGSHNLMKAPKSYIPFTIGYHLYEAGEYKMLEKLFLDLEFIEQKILLTNSIDILSDYQSFRRSFENEKHVEMFEEFINKNATALMENKSDIIQLGLFEPNDSIVYKKAKDLACKRNDGNYFDWCNKDENVHSLFNCTIKHCEGSEHAVFNHNASLVAVVGSRMSLNGETNGFVLIWSCSTFDESQELSGHADVINYCAFNSKGDRLATASNDKTVKIFKIGESLTSSGNYSKKRGSIPNLLTTKSYDNSILTFTEHRHEVVCCSYSPDNNYIISSDVTGTTYVWDFITEEKDQHWTIKFKNQHTHPKSSFSLSSFSNDGKTFGTAVYDTIKLWDFKTGNLKYSLCHDGYLVKTFMFAKNDSHVLSVYDNIISDWTLSNENEKSVVGSYWDKSYVICSSCLSPNEEYIACGTSSASVIIINMKSQIIVNNLRGHNGDVVNVMFSKDGTKLLSVSSTKFIIHDVSLIQDTPLVSFEGNLSVHVDMKESEEITVATSNYFNSLEVRKGLNGQLVLKSASEDDCISACSLSKDCSEIVYGTKSGAIKVFRIATKCTLELLPCHYGQVNYILYSKYDSTFFTCSADRTIKVWKNNSHYSTLTGHTHAVVRCVEFTKFRNKLLTCSKDGSLRVWDVSNSSSKENRLLVIEGHGNQDVTFCDVSPDDKFLASASVDGTIKVWNAENGEHYRTFLPENEDLNKAVRCCRFSPFGQFLIGGLDNGKVVFCYLLGNQGAKVLPSYHDSVVQKIMMIDSNDETFKSSFFLSVSNSIKLWCRQGTLLHTILLPSSFMGTEPPFIWTSDNFNILVVILNSILYILKRIE</sequence>
<dbReference type="PROSITE" id="PS50209">
    <property type="entry name" value="CARD"/>
    <property type="match status" value="1"/>
</dbReference>
<dbReference type="SUPFAM" id="SSF50978">
    <property type="entry name" value="WD40 repeat-like"/>
    <property type="match status" value="2"/>
</dbReference>
<dbReference type="SUPFAM" id="SSF52540">
    <property type="entry name" value="P-loop containing nucleoside triphosphate hydrolases"/>
    <property type="match status" value="1"/>
</dbReference>
<dbReference type="Pfam" id="PF00931">
    <property type="entry name" value="NB-ARC"/>
    <property type="match status" value="1"/>
</dbReference>
<dbReference type="GO" id="GO:0042981">
    <property type="term" value="P:regulation of apoptotic process"/>
    <property type="evidence" value="ECO:0007669"/>
    <property type="project" value="InterPro"/>
</dbReference>
<dbReference type="PANTHER" id="PTHR22845">
    <property type="entry name" value="APOPTOTIC PROTEASE-ACTIVATING FACTOR 1"/>
    <property type="match status" value="1"/>
</dbReference>
<comment type="caution">
    <text evidence="6">The sequence shown here is derived from an EMBL/GenBank/DDBJ whole genome shotgun (WGS) entry which is preliminary data.</text>
</comment>
<feature type="repeat" description="WD" evidence="4">
    <location>
        <begin position="1026"/>
        <end position="1067"/>
    </location>
</feature>
<dbReference type="InterPro" id="IPR001315">
    <property type="entry name" value="CARD"/>
</dbReference>
<dbReference type="Gene3D" id="1.10.8.430">
    <property type="entry name" value="Helical domain of apoptotic protease-activating factors"/>
    <property type="match status" value="1"/>
</dbReference>
<proteinExistence type="predicted"/>
<dbReference type="Pfam" id="PF00400">
    <property type="entry name" value="WD40"/>
    <property type="match status" value="5"/>
</dbReference>
<evidence type="ECO:0000256" key="4">
    <source>
        <dbReference type="PROSITE-ProRule" id="PRU00221"/>
    </source>
</evidence>
<dbReference type="InterPro" id="IPR015943">
    <property type="entry name" value="WD40/YVTN_repeat-like_dom_sf"/>
</dbReference>
<dbReference type="Pfam" id="PF17908">
    <property type="entry name" value="APAF1_C"/>
    <property type="match status" value="1"/>
</dbReference>
<feature type="repeat" description="WD" evidence="4">
    <location>
        <begin position="657"/>
        <end position="690"/>
    </location>
</feature>
<name>A0A8X6Q6N1_NEPPI</name>
<dbReference type="PROSITE" id="PS50082">
    <property type="entry name" value="WD_REPEATS_2"/>
    <property type="match status" value="5"/>
</dbReference>
<dbReference type="InterPro" id="IPR048975">
    <property type="entry name" value="WHD_APAF1"/>
</dbReference>
<keyword evidence="1 4" id="KW-0853">WD repeat</keyword>
<dbReference type="GO" id="GO:0008233">
    <property type="term" value="F:peptidase activity"/>
    <property type="evidence" value="ECO:0007669"/>
    <property type="project" value="UniProtKB-KW"/>
</dbReference>
<keyword evidence="6" id="KW-0378">Hydrolase</keyword>